<sequence length="343" mass="36097">MAEPVTAVGEPEVHTLADDHAVVYRGACARVYEGLEPATTHDLDGVAVHTLPRPGGALLATIATVNDVHIGELECGRVHGRDDIGPILSSGPGEPPYPALMSVAAVAEMAAAAPDLVVAKGDLTSVGAREEYLGFEAIYRPAFGDRLAVTLGNHDHPASGPCFDVEPVAFHELDGVLVAVVDTTQAGQGGGAFDAERLDALDERAARADRPMLVFGHHPVADPELVALTGDGSALDQASTDALVALVARRPAIAGYFAGHTHRNRVRRFEATGAVPFAEVASTKDFPGSWAEYRVYEGGILALHHRIGDAGALGWSERCRAMFFGLYPGWALGALADRCYVVR</sequence>
<keyword evidence="7" id="KW-1185">Reference proteome</keyword>
<evidence type="ECO:0000259" key="5">
    <source>
        <dbReference type="Pfam" id="PF00149"/>
    </source>
</evidence>
<protein>
    <recommendedName>
        <fullName evidence="5">Calcineurin-like phosphoesterase domain-containing protein</fullName>
    </recommendedName>
</protein>
<dbReference type="EMBL" id="WJHE01000203">
    <property type="protein sequence ID" value="MST32064.1"/>
    <property type="molecule type" value="Genomic_DNA"/>
</dbReference>
<keyword evidence="3" id="KW-0408">Iron</keyword>
<name>A0ABW9QRK3_9ACTN</name>
<gene>
    <name evidence="6" type="ORF">GHK86_04900</name>
</gene>
<feature type="domain" description="Calcineurin-like phosphoesterase" evidence="5">
    <location>
        <begin position="61"/>
        <end position="263"/>
    </location>
</feature>
<evidence type="ECO:0000313" key="7">
    <source>
        <dbReference type="Proteomes" id="UP000437736"/>
    </source>
</evidence>
<dbReference type="Proteomes" id="UP000437736">
    <property type="component" value="Unassembled WGS sequence"/>
</dbReference>
<comment type="similarity">
    <text evidence="4">Belongs to the cyclic nucleotide phosphodiesterase class-III family.</text>
</comment>
<dbReference type="PANTHER" id="PTHR42988">
    <property type="entry name" value="PHOSPHOHYDROLASE"/>
    <property type="match status" value="1"/>
</dbReference>
<reference evidence="6 7" key="1">
    <citation type="submission" date="2019-11" db="EMBL/GenBank/DDBJ databases">
        <title>Acidiferrimicrobium australis gen. nov., sp. nov., an acidophilic and obligately heterotrophic, member of the Actinobacteria that catalyses dissimilatory oxido- reduction of iron isolated from metal-rich acidic water in Chile.</title>
        <authorList>
            <person name="Gonzalez D."/>
            <person name="Huber K."/>
            <person name="Hedrich S."/>
            <person name="Rojas-Villalobos C."/>
            <person name="Quatrini R."/>
            <person name="Dinamarca M.A."/>
            <person name="Schwarz A."/>
            <person name="Canales C."/>
            <person name="Nancucheo I."/>
        </authorList>
    </citation>
    <scope>NUCLEOTIDE SEQUENCE [LARGE SCALE GENOMIC DNA]</scope>
    <source>
        <strain evidence="6 7">USS-CCA1</strain>
    </source>
</reference>
<dbReference type="Gene3D" id="3.60.21.10">
    <property type="match status" value="1"/>
</dbReference>
<dbReference type="Pfam" id="PF00149">
    <property type="entry name" value="Metallophos"/>
    <property type="match status" value="1"/>
</dbReference>
<evidence type="ECO:0000256" key="3">
    <source>
        <dbReference type="ARBA" id="ARBA00023004"/>
    </source>
</evidence>
<dbReference type="InterPro" id="IPR050884">
    <property type="entry name" value="CNP_phosphodiesterase-III"/>
</dbReference>
<dbReference type="PANTHER" id="PTHR42988:SF2">
    <property type="entry name" value="CYCLIC NUCLEOTIDE PHOSPHODIESTERASE CBUA0032-RELATED"/>
    <property type="match status" value="1"/>
</dbReference>
<evidence type="ECO:0000313" key="6">
    <source>
        <dbReference type="EMBL" id="MST32064.1"/>
    </source>
</evidence>
<keyword evidence="2" id="KW-0378">Hydrolase</keyword>
<dbReference type="InterPro" id="IPR029052">
    <property type="entry name" value="Metallo-depent_PP-like"/>
</dbReference>
<evidence type="ECO:0000256" key="4">
    <source>
        <dbReference type="ARBA" id="ARBA00025742"/>
    </source>
</evidence>
<keyword evidence="1" id="KW-0479">Metal-binding</keyword>
<evidence type="ECO:0000256" key="1">
    <source>
        <dbReference type="ARBA" id="ARBA00022723"/>
    </source>
</evidence>
<evidence type="ECO:0000256" key="2">
    <source>
        <dbReference type="ARBA" id="ARBA00022801"/>
    </source>
</evidence>
<comment type="caution">
    <text evidence="6">The sequence shown here is derived from an EMBL/GenBank/DDBJ whole genome shotgun (WGS) entry which is preliminary data.</text>
</comment>
<dbReference type="InterPro" id="IPR004843">
    <property type="entry name" value="Calcineurin-like_PHP"/>
</dbReference>
<dbReference type="SUPFAM" id="SSF56300">
    <property type="entry name" value="Metallo-dependent phosphatases"/>
    <property type="match status" value="1"/>
</dbReference>
<proteinExistence type="inferred from homology"/>
<organism evidence="6 7">
    <name type="scientific">Acidiferrimicrobium australe</name>
    <dbReference type="NCBI Taxonomy" id="2664430"/>
    <lineage>
        <taxon>Bacteria</taxon>
        <taxon>Bacillati</taxon>
        <taxon>Actinomycetota</taxon>
        <taxon>Acidimicrobiia</taxon>
        <taxon>Acidimicrobiales</taxon>
        <taxon>Acidimicrobiaceae</taxon>
        <taxon>Acidiferrimicrobium</taxon>
    </lineage>
</organism>
<accession>A0ABW9QRK3</accession>